<gene>
    <name evidence="8" type="ORF">GCM10011342_14560</name>
</gene>
<dbReference type="GO" id="GO:0004252">
    <property type="term" value="F:serine-type endopeptidase activity"/>
    <property type="evidence" value="ECO:0007669"/>
    <property type="project" value="UniProtKB-UniRule"/>
</dbReference>
<evidence type="ECO:0000256" key="4">
    <source>
        <dbReference type="ARBA" id="ARBA00022801"/>
    </source>
</evidence>
<dbReference type="PANTHER" id="PTHR43806:SF11">
    <property type="entry name" value="CEREVISIN-RELATED"/>
    <property type="match status" value="1"/>
</dbReference>
<feature type="active site" description="Charge relay system" evidence="6">
    <location>
        <position position="259"/>
    </location>
</feature>
<dbReference type="Proteomes" id="UP000613582">
    <property type="component" value="Unassembled WGS sequence"/>
</dbReference>
<evidence type="ECO:0000256" key="2">
    <source>
        <dbReference type="ARBA" id="ARBA00022670"/>
    </source>
</evidence>
<evidence type="ECO:0000313" key="8">
    <source>
        <dbReference type="EMBL" id="GGD06820.1"/>
    </source>
</evidence>
<dbReference type="AlphaFoldDB" id="A0A8J2V202"/>
<evidence type="ECO:0000313" key="9">
    <source>
        <dbReference type="Proteomes" id="UP000613582"/>
    </source>
</evidence>
<comment type="caution">
    <text evidence="8">The sequence shown here is derived from an EMBL/GenBank/DDBJ whole genome shotgun (WGS) entry which is preliminary data.</text>
</comment>
<keyword evidence="3" id="KW-0732">Signal</keyword>
<dbReference type="GO" id="GO:0006508">
    <property type="term" value="P:proteolysis"/>
    <property type="evidence" value="ECO:0007669"/>
    <property type="project" value="UniProtKB-KW"/>
</dbReference>
<feature type="domain" description="Peptidase S8/S53" evidence="7">
    <location>
        <begin position="281"/>
        <end position="517"/>
    </location>
</feature>
<dbReference type="InterPro" id="IPR050131">
    <property type="entry name" value="Peptidase_S8_subtilisin-like"/>
</dbReference>
<dbReference type="PROSITE" id="PS00138">
    <property type="entry name" value="SUBTILASE_SER"/>
    <property type="match status" value="1"/>
</dbReference>
<organism evidence="8 9">
    <name type="scientific">Aquisalinus flavus</name>
    <dbReference type="NCBI Taxonomy" id="1526572"/>
    <lineage>
        <taxon>Bacteria</taxon>
        <taxon>Pseudomonadati</taxon>
        <taxon>Pseudomonadota</taxon>
        <taxon>Alphaproteobacteria</taxon>
        <taxon>Parvularculales</taxon>
        <taxon>Parvularculaceae</taxon>
        <taxon>Aquisalinus</taxon>
    </lineage>
</organism>
<dbReference type="Gene3D" id="3.40.50.200">
    <property type="entry name" value="Peptidase S8/S53 domain"/>
    <property type="match status" value="1"/>
</dbReference>
<feature type="active site" description="Charge relay system" evidence="6">
    <location>
        <position position="467"/>
    </location>
</feature>
<keyword evidence="4 6" id="KW-0378">Hydrolase</keyword>
<evidence type="ECO:0000256" key="1">
    <source>
        <dbReference type="ARBA" id="ARBA00011073"/>
    </source>
</evidence>
<evidence type="ECO:0000259" key="7">
    <source>
        <dbReference type="Pfam" id="PF00082"/>
    </source>
</evidence>
<dbReference type="InterPro" id="IPR023828">
    <property type="entry name" value="Peptidase_S8_Ser-AS"/>
</dbReference>
<accession>A0A8J2V202</accession>
<dbReference type="InterPro" id="IPR000209">
    <property type="entry name" value="Peptidase_S8/S53_dom"/>
</dbReference>
<comment type="similarity">
    <text evidence="1 6">Belongs to the peptidase S8 family.</text>
</comment>
<evidence type="ECO:0000256" key="6">
    <source>
        <dbReference type="PROSITE-ProRule" id="PRU01240"/>
    </source>
</evidence>
<keyword evidence="5 6" id="KW-0720">Serine protease</keyword>
<keyword evidence="2 6" id="KW-0645">Protease</keyword>
<dbReference type="PANTHER" id="PTHR43806">
    <property type="entry name" value="PEPTIDASE S8"/>
    <property type="match status" value="1"/>
</dbReference>
<dbReference type="InterPro" id="IPR034061">
    <property type="entry name" value="Peptidases_S8_Autotransporter"/>
</dbReference>
<protein>
    <recommendedName>
        <fullName evidence="7">Peptidase S8/S53 domain-containing protein</fullName>
    </recommendedName>
</protein>
<reference evidence="8" key="2">
    <citation type="submission" date="2020-09" db="EMBL/GenBank/DDBJ databases">
        <authorList>
            <person name="Sun Q."/>
            <person name="Zhou Y."/>
        </authorList>
    </citation>
    <scope>NUCLEOTIDE SEQUENCE</scope>
    <source>
        <strain evidence="8">CGMCC 1.12921</strain>
    </source>
</reference>
<dbReference type="PROSITE" id="PS51892">
    <property type="entry name" value="SUBTILASE"/>
    <property type="match status" value="1"/>
</dbReference>
<name>A0A8J2V202_9PROT</name>
<dbReference type="SUPFAM" id="SSF52743">
    <property type="entry name" value="Subtilisin-like"/>
    <property type="match status" value="1"/>
</dbReference>
<dbReference type="InterPro" id="IPR036852">
    <property type="entry name" value="Peptidase_S8/S53_dom_sf"/>
</dbReference>
<keyword evidence="9" id="KW-1185">Reference proteome</keyword>
<proteinExistence type="inferred from homology"/>
<feature type="active site" description="Charge relay system" evidence="6">
    <location>
        <position position="285"/>
    </location>
</feature>
<reference evidence="8" key="1">
    <citation type="journal article" date="2014" name="Int. J. Syst. Evol. Microbiol.">
        <title>Complete genome sequence of Corynebacterium casei LMG S-19264T (=DSM 44701T), isolated from a smear-ripened cheese.</title>
        <authorList>
            <consortium name="US DOE Joint Genome Institute (JGI-PGF)"/>
            <person name="Walter F."/>
            <person name="Albersmeier A."/>
            <person name="Kalinowski J."/>
            <person name="Ruckert C."/>
        </authorList>
    </citation>
    <scope>NUCLEOTIDE SEQUENCE</scope>
    <source>
        <strain evidence="8">CGMCC 1.12921</strain>
    </source>
</reference>
<dbReference type="Pfam" id="PF00082">
    <property type="entry name" value="Peptidase_S8"/>
    <property type="match status" value="1"/>
</dbReference>
<sequence>MAAGSDGQDEGEITAYFGHIDPFFGQIDPFFGQIDPFFGHINPFYADGNNNSFGDISPFWGTIEPFWGTINPFFGDIAPFWGDISPFFGHIDPFYETDPEFYDKLYAHYGDLRPFWGDIAAFWGDVGPMFGDIDAFWGDIRPFEDHAGDWSELAAMLSEVDAQAGQVWGAAIEARTGLSYREGFADALYAKYGIDLDDPSTLEDLSAGDRSMFFMEFYDGLMGFSGVDHVDHWMATINWRPSITQDLGGGADARIGLLDANVNFNDDLLDNISKSEGYKITGNFHGAAVGSLLVGAHDGKGVMGIAPDADVILYNPFDETGTSNWDDIGTGIEKLTRHKVDVINMSLGMPGWTFNEGWSQILGNSKHRNKLEDVLVVKAAGNDGIAQQMDVTWNADTNLLDQLIIVGSVGPTKQISWFSNTPGEACIVTWNYCAEHNKLKYKYVVAPGEMILVADDDGGVQRVSGTSFAAPLVSGTATLIMDRWPWLQRNPELVADIIFNTAEDLGEPGVDSVYGWGLLDVEAALSPYAFDSLSIFSGWNYVAPQKLKDAILTPGVLDVWEEKGVVLSSFEYYPGGYRDFLIPLSSRVAGEEYSNWASKRQRTQGYLYKRLIDWAKNGSGFAEQPGYTAPVGAGQNWRLSMTATPRSVAEERRIGEVPFHSDLMLASVDGALTMRAGTGEATPLFAASEAFGFASDIDPMSGGVNPVFGFASGSGYAGTALSLTGNAQVSLSFAARINDRKYQDVDTGQLLADETGLAPYQAQAASLGFDYRLTDRVSMNVSYTVLDETDGLLGAQGGGALSLDGKAGTSSTTMGVDVALPRNMLLGMSATRAETQETEFEDSILSLTDGASSSAYEVAILKRGIAGIADQLRFSFAQPLHVEDGALEMTMLAVVDRETGDLGQMTQYVPLGGSRRPYVAELLYASPVLKGRGNLGTFTRAETNTRSSNAGIVEYSFGTNLRLSF</sequence>
<dbReference type="EMBL" id="BMGH01000001">
    <property type="protein sequence ID" value="GGD06820.1"/>
    <property type="molecule type" value="Genomic_DNA"/>
</dbReference>
<evidence type="ECO:0000256" key="5">
    <source>
        <dbReference type="ARBA" id="ARBA00022825"/>
    </source>
</evidence>
<dbReference type="CDD" id="cd04848">
    <property type="entry name" value="Peptidases_S8_Autotransporter_serine_protease_like"/>
    <property type="match status" value="1"/>
</dbReference>
<evidence type="ECO:0000256" key="3">
    <source>
        <dbReference type="ARBA" id="ARBA00022729"/>
    </source>
</evidence>